<feature type="compositionally biased region" description="Low complexity" evidence="1">
    <location>
        <begin position="106"/>
        <end position="120"/>
    </location>
</feature>
<evidence type="ECO:0008006" key="5">
    <source>
        <dbReference type="Google" id="ProtNLM"/>
    </source>
</evidence>
<accession>A0A0T6LW36</accession>
<reference evidence="3 4" key="1">
    <citation type="submission" date="2015-10" db="EMBL/GenBank/DDBJ databases">
        <title>Draft genome sequence of pyrrolomycin-producing Streptomyces vitaminophilus.</title>
        <authorList>
            <person name="Graham D.E."/>
            <person name="Mahan K.M."/>
            <person name="Klingeman D.M."/>
            <person name="Hettich R.L."/>
            <person name="Parry R.J."/>
        </authorList>
    </citation>
    <scope>NUCLEOTIDE SEQUENCE [LARGE SCALE GENOMIC DNA]</scope>
    <source>
        <strain evidence="3 4">ATCC 31673</strain>
    </source>
</reference>
<sequence length="152" mass="15870">MLTATVCIALSGAGLAIAFLHAYRRRFLRAVRLTAWSLLPVGLYMSGVLPLGQDVGEAVGDWAVDLVFDSTVWVGMAVLAVSAVLFVVARVAGDRRGDTPPAAERGAAPVGAGTTPAAGLRPGGGGKPKKSSRDDGLSDFREIEEILRRRGI</sequence>
<organism evidence="3 4">
    <name type="scientific">Wenjunlia vitaminophila</name>
    <name type="common">Streptomyces vitaminophilus</name>
    <dbReference type="NCBI Taxonomy" id="76728"/>
    <lineage>
        <taxon>Bacteria</taxon>
        <taxon>Bacillati</taxon>
        <taxon>Actinomycetota</taxon>
        <taxon>Actinomycetes</taxon>
        <taxon>Kitasatosporales</taxon>
        <taxon>Streptomycetaceae</taxon>
        <taxon>Wenjunlia</taxon>
    </lineage>
</organism>
<proteinExistence type="predicted"/>
<feature type="transmembrane region" description="Helical" evidence="2">
    <location>
        <begin position="35"/>
        <end position="52"/>
    </location>
</feature>
<dbReference type="OrthoDB" id="3874288at2"/>
<feature type="transmembrane region" description="Helical" evidence="2">
    <location>
        <begin position="6"/>
        <end position="23"/>
    </location>
</feature>
<dbReference type="RefSeq" id="WP_018382206.1">
    <property type="nucleotide sequence ID" value="NZ_LLZU01000005.1"/>
</dbReference>
<feature type="region of interest" description="Disordered" evidence="1">
    <location>
        <begin position="95"/>
        <end position="138"/>
    </location>
</feature>
<dbReference type="eggNOG" id="ENOG5033WXW">
    <property type="taxonomic scope" value="Bacteria"/>
</dbReference>
<dbReference type="AlphaFoldDB" id="A0A0T6LW36"/>
<keyword evidence="2" id="KW-0472">Membrane</keyword>
<keyword evidence="4" id="KW-1185">Reference proteome</keyword>
<dbReference type="STRING" id="76728.AQ490_14630"/>
<protein>
    <recommendedName>
        <fullName evidence="5">Cellulose synthase</fullName>
    </recommendedName>
</protein>
<dbReference type="Proteomes" id="UP000050867">
    <property type="component" value="Unassembled WGS sequence"/>
</dbReference>
<name>A0A0T6LW36_WENVI</name>
<dbReference type="EMBL" id="LLZU01000005">
    <property type="protein sequence ID" value="KRV50334.1"/>
    <property type="molecule type" value="Genomic_DNA"/>
</dbReference>
<feature type="transmembrane region" description="Helical" evidence="2">
    <location>
        <begin position="72"/>
        <end position="92"/>
    </location>
</feature>
<keyword evidence="2" id="KW-1133">Transmembrane helix</keyword>
<evidence type="ECO:0000256" key="2">
    <source>
        <dbReference type="SAM" id="Phobius"/>
    </source>
</evidence>
<gene>
    <name evidence="3" type="ORF">AQ490_14630</name>
</gene>
<evidence type="ECO:0000256" key="1">
    <source>
        <dbReference type="SAM" id="MobiDB-lite"/>
    </source>
</evidence>
<evidence type="ECO:0000313" key="4">
    <source>
        <dbReference type="Proteomes" id="UP000050867"/>
    </source>
</evidence>
<comment type="caution">
    <text evidence="3">The sequence shown here is derived from an EMBL/GenBank/DDBJ whole genome shotgun (WGS) entry which is preliminary data.</text>
</comment>
<evidence type="ECO:0000313" key="3">
    <source>
        <dbReference type="EMBL" id="KRV50334.1"/>
    </source>
</evidence>
<keyword evidence="2" id="KW-0812">Transmembrane</keyword>